<dbReference type="OrthoDB" id="8049355at2759"/>
<dbReference type="FunFam" id="2.60.40.10:FF:000129">
    <property type="entry name" value="CLUMA_CG018772, isoform A"/>
    <property type="match status" value="1"/>
</dbReference>
<dbReference type="PROSITE" id="PS50835">
    <property type="entry name" value="IG_LIKE"/>
    <property type="match status" value="2"/>
</dbReference>
<reference evidence="3 4" key="1">
    <citation type="submission" date="2015-04" db="EMBL/GenBank/DDBJ databases">
        <authorList>
            <person name="Syromyatnikov M.Y."/>
            <person name="Popov V.N."/>
        </authorList>
    </citation>
    <scope>NUCLEOTIDE SEQUENCE [LARGE SCALE GENOMIC DNA]</scope>
</reference>
<dbReference type="PANTHER" id="PTHR23279:SF21">
    <property type="entry name" value="DEFECTIVE PROBOSCIS EXTENSION RESPONSE 11, ISOFORM B-RELATED"/>
    <property type="match status" value="1"/>
</dbReference>
<dbReference type="STRING" id="568069.A0A1J1I9V0"/>
<dbReference type="GO" id="GO:0032589">
    <property type="term" value="C:neuron projection membrane"/>
    <property type="evidence" value="ECO:0007669"/>
    <property type="project" value="TreeGrafter"/>
</dbReference>
<dbReference type="Proteomes" id="UP000183832">
    <property type="component" value="Unassembled WGS sequence"/>
</dbReference>
<dbReference type="InterPro" id="IPR003599">
    <property type="entry name" value="Ig_sub"/>
</dbReference>
<feature type="domain" description="Ig-like" evidence="2">
    <location>
        <begin position="43"/>
        <end position="140"/>
    </location>
</feature>
<dbReference type="PANTHER" id="PTHR23279">
    <property type="entry name" value="DEFECTIVE PROBOSCIS EXTENSION RESPONSE DPR -RELATED"/>
    <property type="match status" value="1"/>
</dbReference>
<proteinExistence type="predicted"/>
<evidence type="ECO:0000313" key="3">
    <source>
        <dbReference type="EMBL" id="CRK96987.1"/>
    </source>
</evidence>
<dbReference type="CDD" id="cd00096">
    <property type="entry name" value="Ig"/>
    <property type="match status" value="1"/>
</dbReference>
<dbReference type="AlphaFoldDB" id="A0A1J1I9V0"/>
<evidence type="ECO:0000313" key="4">
    <source>
        <dbReference type="Proteomes" id="UP000183832"/>
    </source>
</evidence>
<evidence type="ECO:0000256" key="1">
    <source>
        <dbReference type="SAM" id="SignalP"/>
    </source>
</evidence>
<dbReference type="Pfam" id="PF07686">
    <property type="entry name" value="V-set"/>
    <property type="match status" value="1"/>
</dbReference>
<keyword evidence="4" id="KW-1185">Reference proteome</keyword>
<dbReference type="GO" id="GO:0050808">
    <property type="term" value="P:synapse organization"/>
    <property type="evidence" value="ECO:0007669"/>
    <property type="project" value="TreeGrafter"/>
</dbReference>
<feature type="signal peptide" evidence="1">
    <location>
        <begin position="1"/>
        <end position="24"/>
    </location>
</feature>
<accession>A0A1J1I9V0</accession>
<dbReference type="InterPro" id="IPR013106">
    <property type="entry name" value="Ig_V-set"/>
</dbReference>
<dbReference type="SMART" id="SM00408">
    <property type="entry name" value="IGc2"/>
    <property type="match status" value="1"/>
</dbReference>
<dbReference type="Gene3D" id="2.60.40.10">
    <property type="entry name" value="Immunoglobulins"/>
    <property type="match status" value="1"/>
</dbReference>
<sequence>MPAQYKFILFLSFIASILYDLILAEGNSSSLAITQSTTFITGPYLEGNGITNVTTQISTHAYLPCKVKQLGNKSVSWVRVRDDHILTVDRMTFIADERFQSFFVESSGIWTLQIKYVQARDAGLYECQVSTEPKVSARVHLHVVVPRTELIGDPDRYVKAGSTVIFRCVVRGALEQPSYIIWYHGSQQVYVENRRGWKVQFERDVESDTHSSGSLLRQQ</sequence>
<dbReference type="InterPro" id="IPR013783">
    <property type="entry name" value="Ig-like_fold"/>
</dbReference>
<dbReference type="SUPFAM" id="SSF48726">
    <property type="entry name" value="Immunoglobulin"/>
    <property type="match status" value="2"/>
</dbReference>
<organism evidence="3 4">
    <name type="scientific">Clunio marinus</name>
    <dbReference type="NCBI Taxonomy" id="568069"/>
    <lineage>
        <taxon>Eukaryota</taxon>
        <taxon>Metazoa</taxon>
        <taxon>Ecdysozoa</taxon>
        <taxon>Arthropoda</taxon>
        <taxon>Hexapoda</taxon>
        <taxon>Insecta</taxon>
        <taxon>Pterygota</taxon>
        <taxon>Neoptera</taxon>
        <taxon>Endopterygota</taxon>
        <taxon>Diptera</taxon>
        <taxon>Nematocera</taxon>
        <taxon>Chironomoidea</taxon>
        <taxon>Chironomidae</taxon>
        <taxon>Clunio</taxon>
    </lineage>
</organism>
<keyword evidence="1" id="KW-0732">Signal</keyword>
<evidence type="ECO:0000259" key="2">
    <source>
        <dbReference type="PROSITE" id="PS50835"/>
    </source>
</evidence>
<gene>
    <name evidence="3" type="primary">similar to AGAP011128-PA</name>
    <name evidence="3" type="ORF">CLUMA_CG010321</name>
</gene>
<dbReference type="InterPro" id="IPR007110">
    <property type="entry name" value="Ig-like_dom"/>
</dbReference>
<dbReference type="InterPro" id="IPR036179">
    <property type="entry name" value="Ig-like_dom_sf"/>
</dbReference>
<feature type="domain" description="Ig-like" evidence="2">
    <location>
        <begin position="146"/>
        <end position="219"/>
    </location>
</feature>
<name>A0A1J1I9V0_9DIPT</name>
<protein>
    <submittedName>
        <fullName evidence="3">CLUMA_CG010321, isoform A</fullName>
    </submittedName>
</protein>
<dbReference type="EMBL" id="CVRI01000045">
    <property type="protein sequence ID" value="CRK96987.1"/>
    <property type="molecule type" value="Genomic_DNA"/>
</dbReference>
<feature type="chain" id="PRO_5012023521" evidence="1">
    <location>
        <begin position="25"/>
        <end position="219"/>
    </location>
</feature>
<dbReference type="InterPro" id="IPR003598">
    <property type="entry name" value="Ig_sub2"/>
</dbReference>
<dbReference type="SMART" id="SM00409">
    <property type="entry name" value="IG"/>
    <property type="match status" value="1"/>
</dbReference>
<dbReference type="InterPro" id="IPR037448">
    <property type="entry name" value="Zig-8"/>
</dbReference>